<comment type="caution">
    <text evidence="9">The sequence shown here is derived from an EMBL/GenBank/DDBJ whole genome shotgun (WGS) entry which is preliminary data.</text>
</comment>
<dbReference type="SUPFAM" id="SSF46626">
    <property type="entry name" value="Cytochrome c"/>
    <property type="match status" value="2"/>
</dbReference>
<evidence type="ECO:0000313" key="9">
    <source>
        <dbReference type="EMBL" id="SEU35037.1"/>
    </source>
</evidence>
<reference evidence="9 10" key="1">
    <citation type="submission" date="2016-10" db="EMBL/GenBank/DDBJ databases">
        <authorList>
            <person name="Varghese N."/>
            <person name="Submissions S."/>
        </authorList>
    </citation>
    <scope>NUCLEOTIDE SEQUENCE [LARGE SCALE GENOMIC DNA]</scope>
    <source>
        <strain evidence="9 10">DSM 16525</strain>
    </source>
</reference>
<dbReference type="Pfam" id="PF03150">
    <property type="entry name" value="CCP_MauG"/>
    <property type="match status" value="1"/>
</dbReference>
<dbReference type="Gene3D" id="1.10.760.10">
    <property type="entry name" value="Cytochrome c-like domain"/>
    <property type="match status" value="2"/>
</dbReference>
<evidence type="ECO:0000256" key="1">
    <source>
        <dbReference type="ARBA" id="ARBA00004196"/>
    </source>
</evidence>
<dbReference type="PANTHER" id="PTHR30600:SF10">
    <property type="entry name" value="BLL6722 PROTEIN"/>
    <property type="match status" value="1"/>
</dbReference>
<dbReference type="PANTHER" id="PTHR30600">
    <property type="entry name" value="CYTOCHROME C PEROXIDASE-RELATED"/>
    <property type="match status" value="1"/>
</dbReference>
<name>A0ABY1CSE4_MYXFU</name>
<dbReference type="InterPro" id="IPR051395">
    <property type="entry name" value="Cytochrome_c_Peroxidase/MauG"/>
</dbReference>
<feature type="domain" description="Cytochrome c" evidence="8">
    <location>
        <begin position="369"/>
        <end position="519"/>
    </location>
</feature>
<evidence type="ECO:0000256" key="2">
    <source>
        <dbReference type="ARBA" id="ARBA00022617"/>
    </source>
</evidence>
<dbReference type="GO" id="GO:0004601">
    <property type="term" value="F:peroxidase activity"/>
    <property type="evidence" value="ECO:0007669"/>
    <property type="project" value="UniProtKB-KW"/>
</dbReference>
<protein>
    <submittedName>
        <fullName evidence="9">Cytochrome c peroxidase</fullName>
    </submittedName>
</protein>
<organism evidence="9 10">
    <name type="scientific">Myxococcus fulvus</name>
    <dbReference type="NCBI Taxonomy" id="33"/>
    <lineage>
        <taxon>Bacteria</taxon>
        <taxon>Pseudomonadati</taxon>
        <taxon>Myxococcota</taxon>
        <taxon>Myxococcia</taxon>
        <taxon>Myxococcales</taxon>
        <taxon>Cystobacterineae</taxon>
        <taxon>Myxococcaceae</taxon>
        <taxon>Myxococcus</taxon>
    </lineage>
</organism>
<dbReference type="Proteomes" id="UP000183760">
    <property type="component" value="Unassembled WGS sequence"/>
</dbReference>
<keyword evidence="2 7" id="KW-0349">Heme</keyword>
<keyword evidence="5" id="KW-0560">Oxidoreductase</keyword>
<dbReference type="InterPro" id="IPR004852">
    <property type="entry name" value="Di-haem_cyt_c_peroxidsae"/>
</dbReference>
<keyword evidence="3 7" id="KW-0479">Metal-binding</keyword>
<dbReference type="InterPro" id="IPR009056">
    <property type="entry name" value="Cyt_c-like_dom"/>
</dbReference>
<gene>
    <name evidence="9" type="ORF">SAMN05443572_110185</name>
</gene>
<evidence type="ECO:0000256" key="3">
    <source>
        <dbReference type="ARBA" id="ARBA00022723"/>
    </source>
</evidence>
<accession>A0ABY1CSE4</accession>
<evidence type="ECO:0000256" key="7">
    <source>
        <dbReference type="PROSITE-ProRule" id="PRU00433"/>
    </source>
</evidence>
<feature type="domain" description="Cytochrome c" evidence="8">
    <location>
        <begin position="86"/>
        <end position="180"/>
    </location>
</feature>
<evidence type="ECO:0000256" key="6">
    <source>
        <dbReference type="ARBA" id="ARBA00023004"/>
    </source>
</evidence>
<keyword evidence="4" id="KW-0732">Signal</keyword>
<evidence type="ECO:0000256" key="5">
    <source>
        <dbReference type="ARBA" id="ARBA00023002"/>
    </source>
</evidence>
<sequence length="556" mass="59440">MARSSWSRGVSGWLNRGLFSSALAVCLSACEPAGQVEPPKPSPAENEDVAVDAKALLDSMAVFSLRPLSHEPVPQPVGSRIINKAAAIRLGKAFFWDIQSSGDGETACASCHFAAGADDRKNNTIHPGFDNTFDSIAGPGQDFTLAKITSDDRVGSMGPFRAAFLGLDMDNLDNPADQCVVVPAEPFNEFRLVGPRHTPTVVGSGFYRNQFWGGEANVLFNGVNIWGDSGNNGQGFLVRIEGASLASQATGPVTNFSEQGCSGRQILGPDSLGTKLIPRQPLRHQRVSVNDSVLGAMANPDGPGLLCNGEPCTYDRMIRDAFGDALANVGENAFSLFWGEALQAYQATLIPDQTPFDRFLGGNLSALTPKQLKGLSVFVGKGECINCHTGAMLTDATVSWYEIAGPLNRDGGDTGFHNIGVRPTEDDLARGDLGVFGGVPNSVSLSPFDMGAFKTPTLRNVGLNPPYFHNGGYPTLEDVVDFYERGGDFANPEKSLDIVPRVFTASDRSALVDFLRNALTDCRVKTYRAPFDHPELTFPNRETLPVTGRSGIGVCN</sequence>
<dbReference type="EMBL" id="FOIB01000010">
    <property type="protein sequence ID" value="SEU35037.1"/>
    <property type="molecule type" value="Genomic_DNA"/>
</dbReference>
<dbReference type="InterPro" id="IPR036909">
    <property type="entry name" value="Cyt_c-like_dom_sf"/>
</dbReference>
<dbReference type="PROSITE" id="PS51007">
    <property type="entry name" value="CYTC"/>
    <property type="match status" value="2"/>
</dbReference>
<evidence type="ECO:0000256" key="4">
    <source>
        <dbReference type="ARBA" id="ARBA00022729"/>
    </source>
</evidence>
<keyword evidence="10" id="KW-1185">Reference proteome</keyword>
<proteinExistence type="predicted"/>
<evidence type="ECO:0000313" key="10">
    <source>
        <dbReference type="Proteomes" id="UP000183760"/>
    </source>
</evidence>
<evidence type="ECO:0000259" key="8">
    <source>
        <dbReference type="PROSITE" id="PS51007"/>
    </source>
</evidence>
<keyword evidence="9" id="KW-0575">Peroxidase</keyword>
<comment type="subcellular location">
    <subcellularLocation>
        <location evidence="1">Cell envelope</location>
    </subcellularLocation>
</comment>
<keyword evidence="6 7" id="KW-0408">Iron</keyword>